<dbReference type="EMBL" id="KQ127673">
    <property type="protein sequence ID" value="KMS64577.1"/>
    <property type="molecule type" value="Genomic_DNA"/>
</dbReference>
<sequence>VECVECVEQRY</sequence>
<evidence type="ECO:0000313" key="2">
    <source>
        <dbReference type="Proteomes" id="UP000035740"/>
    </source>
</evidence>
<dbReference type="Proteomes" id="UP000035740">
    <property type="component" value="Unassembled WGS sequence"/>
</dbReference>
<proteinExistence type="predicted"/>
<name>A0A0J7YLR0_BETVV</name>
<reference evidence="1 2" key="1">
    <citation type="journal article" date="2014" name="Nature">
        <title>The genome of the recently domesticated crop plant sugar beet (Beta vulgaris).</title>
        <authorList>
            <person name="Dohm J.C."/>
            <person name="Minoche A.E."/>
            <person name="Holtgrawe D."/>
            <person name="Capella-Gutierrez S."/>
            <person name="Zakrzewski F."/>
            <person name="Tafer H."/>
            <person name="Rupp O."/>
            <person name="Sorensen T.R."/>
            <person name="Stracke R."/>
            <person name="Reinhardt R."/>
            <person name="Goesmann A."/>
            <person name="Kraft T."/>
            <person name="Schulz B."/>
            <person name="Stadler P.F."/>
            <person name="Schmidt T."/>
            <person name="Gabaldon T."/>
            <person name="Lehrach H."/>
            <person name="Weisshaar B."/>
            <person name="Himmelbauer H."/>
        </authorList>
    </citation>
    <scope>NUCLEOTIDE SEQUENCE [LARGE SCALE GENOMIC DNA]</scope>
    <source>
        <tissue evidence="1">Taproot</tissue>
    </source>
</reference>
<keyword evidence="2" id="KW-1185">Reference proteome</keyword>
<protein>
    <submittedName>
        <fullName evidence="1">Uncharacterized protein</fullName>
    </submittedName>
</protein>
<evidence type="ECO:0000313" key="1">
    <source>
        <dbReference type="EMBL" id="KMS64577.1"/>
    </source>
</evidence>
<accession>A0A0J7YLR0</accession>
<gene>
    <name evidence="1" type="ORF">BVRB_018860</name>
</gene>
<organism evidence="1 2">
    <name type="scientific">Beta vulgaris subsp. vulgaris</name>
    <name type="common">Beet</name>
    <dbReference type="NCBI Taxonomy" id="3555"/>
    <lineage>
        <taxon>Eukaryota</taxon>
        <taxon>Viridiplantae</taxon>
        <taxon>Streptophyta</taxon>
        <taxon>Embryophyta</taxon>
        <taxon>Tracheophyta</taxon>
        <taxon>Spermatophyta</taxon>
        <taxon>Magnoliopsida</taxon>
        <taxon>eudicotyledons</taxon>
        <taxon>Gunneridae</taxon>
        <taxon>Pentapetalae</taxon>
        <taxon>Caryophyllales</taxon>
        <taxon>Chenopodiaceae</taxon>
        <taxon>Betoideae</taxon>
        <taxon>Beta</taxon>
    </lineage>
</organism>
<feature type="non-terminal residue" evidence="1">
    <location>
        <position position="1"/>
    </location>
</feature>